<reference evidence="1" key="1">
    <citation type="submission" date="2017-06" db="EMBL/GenBank/DDBJ databases">
        <title>Novel phages from South African skin metaviromes.</title>
        <authorList>
            <person name="van Zyl L.J."/>
            <person name="Abrahams Y."/>
            <person name="Stander E.A."/>
            <person name="Kirby B.M."/>
            <person name="Clavaud C."/>
            <person name="Farcet C."/>
            <person name="Breton L."/>
            <person name="Trindade M.I."/>
        </authorList>
    </citation>
    <scope>NUCLEOTIDE SEQUENCE</scope>
</reference>
<gene>
    <name evidence="1" type="ORF">3S11_34</name>
</gene>
<name>A0A2H4J5Q4_9CAUD</name>
<proteinExistence type="predicted"/>
<dbReference type="EMBL" id="MF417879">
    <property type="protein sequence ID" value="ASN68657.1"/>
    <property type="molecule type" value="Genomic_DNA"/>
</dbReference>
<sequence length="103" mass="11808">MVMSNVYHFRRPGSTKVINEAYMEQFSNDQLAYLAWELADTTQEYFMAEDSKDFTFSEVAFDAFQSALALRVLARRLTGMDPKTIQAELHKRFLAAALEGDTQ</sequence>
<evidence type="ECO:0000313" key="1">
    <source>
        <dbReference type="EMBL" id="ASN68657.1"/>
    </source>
</evidence>
<accession>A0A2H4J5Q4</accession>
<organism evidence="1">
    <name type="scientific">uncultured Caudovirales phage</name>
    <dbReference type="NCBI Taxonomy" id="2100421"/>
    <lineage>
        <taxon>Viruses</taxon>
        <taxon>Duplodnaviria</taxon>
        <taxon>Heunggongvirae</taxon>
        <taxon>Uroviricota</taxon>
        <taxon>Caudoviricetes</taxon>
        <taxon>Peduoviridae</taxon>
        <taxon>Maltschvirus</taxon>
        <taxon>Maltschvirus maltsch</taxon>
    </lineage>
</organism>
<protein>
    <submittedName>
        <fullName evidence="1">Uncharacterized protein</fullName>
    </submittedName>
</protein>